<gene>
    <name evidence="2" type="ORF">QF322_003422</name>
</gene>
<sequence length="87" mass="10224">MEKKLSSKYIHIYMSISLVLIRLISKTLKLFPFALVMVFTVLFYFIPENVISDIISEWQKSDVSDRLRIIRLCLEITFLCALTAVFF</sequence>
<feature type="transmembrane region" description="Helical" evidence="1">
    <location>
        <begin position="68"/>
        <end position="86"/>
    </location>
</feature>
<reference evidence="2" key="1">
    <citation type="submission" date="2023-04" db="EMBL/GenBank/DDBJ databases">
        <authorList>
            <consortium name="GenomeTrakr network: Whole genome sequencing for foodborne pathogen traceback"/>
        </authorList>
    </citation>
    <scope>NUCLEOTIDE SEQUENCE</scope>
    <source>
        <strain evidence="2">RM15640</strain>
    </source>
</reference>
<keyword evidence="1" id="KW-1133">Transmembrane helix</keyword>
<dbReference type="EMBL" id="ABLPVO010000025">
    <property type="protein sequence ID" value="EKY2520903.1"/>
    <property type="molecule type" value="Genomic_DNA"/>
</dbReference>
<feature type="non-terminal residue" evidence="2">
    <location>
        <position position="87"/>
    </location>
</feature>
<keyword evidence="1" id="KW-0472">Membrane</keyword>
<feature type="transmembrane region" description="Helical" evidence="1">
    <location>
        <begin position="30"/>
        <end position="47"/>
    </location>
</feature>
<evidence type="ECO:0000256" key="1">
    <source>
        <dbReference type="SAM" id="Phobius"/>
    </source>
</evidence>
<protein>
    <recommendedName>
        <fullName evidence="4">Conjugative transfer protein</fullName>
    </recommendedName>
</protein>
<dbReference type="AlphaFoldDB" id="A0AAD2UDA5"/>
<organism evidence="2 3">
    <name type="scientific">Escherichia coli O103</name>
    <dbReference type="NCBI Taxonomy" id="1055536"/>
    <lineage>
        <taxon>Bacteria</taxon>
        <taxon>Pseudomonadati</taxon>
        <taxon>Pseudomonadota</taxon>
        <taxon>Gammaproteobacteria</taxon>
        <taxon>Enterobacterales</taxon>
        <taxon>Enterobacteriaceae</taxon>
        <taxon>Escherichia</taxon>
    </lineage>
</organism>
<dbReference type="Proteomes" id="UP001179981">
    <property type="component" value="Unassembled WGS sequence"/>
</dbReference>
<keyword evidence="1" id="KW-0812">Transmembrane</keyword>
<evidence type="ECO:0008006" key="4">
    <source>
        <dbReference type="Google" id="ProtNLM"/>
    </source>
</evidence>
<proteinExistence type="predicted"/>
<evidence type="ECO:0000313" key="2">
    <source>
        <dbReference type="EMBL" id="EKY2520903.1"/>
    </source>
</evidence>
<evidence type="ECO:0000313" key="3">
    <source>
        <dbReference type="Proteomes" id="UP001179981"/>
    </source>
</evidence>
<accession>A0AAD2UDA5</accession>
<name>A0AAD2UDA5_ECOLX</name>
<comment type="caution">
    <text evidence="2">The sequence shown here is derived from an EMBL/GenBank/DDBJ whole genome shotgun (WGS) entry which is preliminary data.</text>
</comment>